<evidence type="ECO:0000256" key="1">
    <source>
        <dbReference type="ARBA" id="ARBA00001261"/>
    </source>
</evidence>
<feature type="compositionally biased region" description="Basic and acidic residues" evidence="13">
    <location>
        <begin position="639"/>
        <end position="676"/>
    </location>
</feature>
<feature type="transmembrane region" description="Helical" evidence="14">
    <location>
        <begin position="1193"/>
        <end position="1215"/>
    </location>
</feature>
<dbReference type="GO" id="GO:0031902">
    <property type="term" value="C:late endosome membrane"/>
    <property type="evidence" value="ECO:0007669"/>
    <property type="project" value="UniProtKB-SubCell"/>
</dbReference>
<keyword evidence="5 14" id="KW-0812">Transmembrane</keyword>
<accession>A0A183BU18</accession>
<protein>
    <recommendedName>
        <fullName evidence="4">phosphatidylinositol-4,5-bisphosphate 4-phosphatase</fullName>
        <ecNumber evidence="4">3.1.3.78</ecNumber>
    </recommendedName>
</protein>
<feature type="transmembrane region" description="Helical" evidence="14">
    <location>
        <begin position="1166"/>
        <end position="1187"/>
    </location>
</feature>
<dbReference type="InterPro" id="IPR036020">
    <property type="entry name" value="WW_dom_sf"/>
</dbReference>
<dbReference type="GO" id="GO:0034597">
    <property type="term" value="F:phosphatidylinositol-4,5-bisphosphate 4-phosphatase activity"/>
    <property type="evidence" value="ECO:0007669"/>
    <property type="project" value="UniProtKB-EC"/>
</dbReference>
<keyword evidence="12" id="KW-0175">Coiled coil</keyword>
<name>A0A183BU18_GLOPA</name>
<evidence type="ECO:0000256" key="5">
    <source>
        <dbReference type="ARBA" id="ARBA00022692"/>
    </source>
</evidence>
<feature type="compositionally biased region" description="Low complexity" evidence="13">
    <location>
        <begin position="36"/>
        <end position="50"/>
    </location>
</feature>
<evidence type="ECO:0000256" key="11">
    <source>
        <dbReference type="ARBA" id="ARBA00023228"/>
    </source>
</evidence>
<dbReference type="InterPro" id="IPR002713">
    <property type="entry name" value="FF_domain"/>
</dbReference>
<evidence type="ECO:0000256" key="14">
    <source>
        <dbReference type="SAM" id="Phobius"/>
    </source>
</evidence>
<feature type="compositionally biased region" description="Polar residues" evidence="13">
    <location>
        <begin position="994"/>
        <end position="1010"/>
    </location>
</feature>
<reference evidence="17" key="1">
    <citation type="submission" date="2014-05" db="EMBL/GenBank/DDBJ databases">
        <title>The genome and life-stage specific transcriptomes of Globodera pallida elucidate key aspects of plant parasitism by a cyst nematode.</title>
        <authorList>
            <person name="Cotton J.A."/>
            <person name="Lilley C.J."/>
            <person name="Jones L.M."/>
            <person name="Kikuchi T."/>
            <person name="Reid A.J."/>
            <person name="Thorpe P."/>
            <person name="Tsai I.J."/>
            <person name="Beasley H."/>
            <person name="Blok V."/>
            <person name="Cock P.J.A."/>
            <person name="Van den Akker S.E."/>
            <person name="Holroyd N."/>
            <person name="Hunt M."/>
            <person name="Mantelin S."/>
            <person name="Naghra H."/>
            <person name="Pain A."/>
            <person name="Palomares-Rius J.E."/>
            <person name="Zarowiecki M."/>
            <person name="Berriman M."/>
            <person name="Jones J.T."/>
            <person name="Urwin P.E."/>
        </authorList>
    </citation>
    <scope>NUCLEOTIDE SEQUENCE [LARGE SCALE GENOMIC DNA]</scope>
    <source>
        <strain evidence="17">Lindley</strain>
    </source>
</reference>
<dbReference type="GO" id="GO:0005634">
    <property type="term" value="C:nucleus"/>
    <property type="evidence" value="ECO:0007669"/>
    <property type="project" value="TreeGrafter"/>
</dbReference>
<dbReference type="Proteomes" id="UP000050741">
    <property type="component" value="Unassembled WGS sequence"/>
</dbReference>
<feature type="domain" description="WW" evidence="15">
    <location>
        <begin position="192"/>
        <end position="225"/>
    </location>
</feature>
<evidence type="ECO:0000256" key="7">
    <source>
        <dbReference type="ARBA" id="ARBA00022753"/>
    </source>
</evidence>
<feature type="compositionally biased region" description="Polar residues" evidence="13">
    <location>
        <begin position="956"/>
        <end position="967"/>
    </location>
</feature>
<feature type="compositionally biased region" description="Low complexity" evidence="13">
    <location>
        <begin position="83"/>
        <end position="92"/>
    </location>
</feature>
<dbReference type="PANTHER" id="PTHR15377:SF3">
    <property type="entry name" value="WW DOMAIN-CONTAINING PROTEIN"/>
    <property type="match status" value="1"/>
</dbReference>
<keyword evidence="11" id="KW-0458">Lysosome</keyword>
<keyword evidence="9 14" id="KW-1133">Transmembrane helix</keyword>
<keyword evidence="10 14" id="KW-0472">Membrane</keyword>
<dbReference type="SMART" id="SM00456">
    <property type="entry name" value="WW"/>
    <property type="match status" value="2"/>
</dbReference>
<evidence type="ECO:0000256" key="10">
    <source>
        <dbReference type="ARBA" id="ARBA00023136"/>
    </source>
</evidence>
<dbReference type="GO" id="GO:0005765">
    <property type="term" value="C:lysosomal membrane"/>
    <property type="evidence" value="ECO:0007669"/>
    <property type="project" value="UniProtKB-SubCell"/>
</dbReference>
<feature type="domain" description="WW" evidence="15">
    <location>
        <begin position="117"/>
        <end position="144"/>
    </location>
</feature>
<keyword evidence="6" id="KW-0677">Repeat</keyword>
<feature type="region of interest" description="Disordered" evidence="13">
    <location>
        <begin position="612"/>
        <end position="676"/>
    </location>
</feature>
<dbReference type="SMART" id="SM00441">
    <property type="entry name" value="FF"/>
    <property type="match status" value="5"/>
</dbReference>
<dbReference type="GO" id="GO:0046856">
    <property type="term" value="P:phosphatidylinositol dephosphorylation"/>
    <property type="evidence" value="ECO:0007669"/>
    <property type="project" value="InterPro"/>
</dbReference>
<organism evidence="17 18">
    <name type="scientific">Globodera pallida</name>
    <name type="common">Potato cyst nematode worm</name>
    <name type="synonym">Heterodera pallida</name>
    <dbReference type="NCBI Taxonomy" id="36090"/>
    <lineage>
        <taxon>Eukaryota</taxon>
        <taxon>Metazoa</taxon>
        <taxon>Ecdysozoa</taxon>
        <taxon>Nematoda</taxon>
        <taxon>Chromadorea</taxon>
        <taxon>Rhabditida</taxon>
        <taxon>Tylenchina</taxon>
        <taxon>Tylenchomorpha</taxon>
        <taxon>Tylenchoidea</taxon>
        <taxon>Heteroderidae</taxon>
        <taxon>Heteroderinae</taxon>
        <taxon>Globodera</taxon>
    </lineage>
</organism>
<dbReference type="WBParaSite" id="GPLIN_000410400">
    <property type="protein sequence ID" value="GPLIN_000410400"/>
    <property type="gene ID" value="GPLIN_000410400"/>
</dbReference>
<reference evidence="18" key="2">
    <citation type="submission" date="2016-06" db="UniProtKB">
        <authorList>
            <consortium name="WormBaseParasite"/>
        </authorList>
    </citation>
    <scope>IDENTIFICATION</scope>
</reference>
<dbReference type="Pfam" id="PF01846">
    <property type="entry name" value="FF"/>
    <property type="match status" value="4"/>
</dbReference>
<evidence type="ECO:0000259" key="15">
    <source>
        <dbReference type="PROSITE" id="PS50020"/>
    </source>
</evidence>
<evidence type="ECO:0000313" key="17">
    <source>
        <dbReference type="Proteomes" id="UP000050741"/>
    </source>
</evidence>
<feature type="region of interest" description="Disordered" evidence="13">
    <location>
        <begin position="287"/>
        <end position="425"/>
    </location>
</feature>
<evidence type="ECO:0000256" key="12">
    <source>
        <dbReference type="SAM" id="Coils"/>
    </source>
</evidence>
<comment type="catalytic activity">
    <reaction evidence="1">
        <text>a 1,2-diacyl-sn-glycero-3-phospho-(1D-myo-inositol-4,5-bisphosphate) + H2O = a 1,2-diacyl-sn-glycero-3-phospho-(1D-myo-inositol-5-phosphate) + phosphate</text>
        <dbReference type="Rhea" id="RHEA:25674"/>
        <dbReference type="ChEBI" id="CHEBI:15377"/>
        <dbReference type="ChEBI" id="CHEBI:43474"/>
        <dbReference type="ChEBI" id="CHEBI:57795"/>
        <dbReference type="ChEBI" id="CHEBI:58456"/>
        <dbReference type="EC" id="3.1.3.78"/>
    </reaction>
</comment>
<keyword evidence="17" id="KW-1185">Reference proteome</keyword>
<dbReference type="SUPFAM" id="SSF81698">
    <property type="entry name" value="FF domain"/>
    <property type="match status" value="4"/>
</dbReference>
<dbReference type="AlphaFoldDB" id="A0A183BU18"/>
<feature type="coiled-coil region" evidence="12">
    <location>
        <begin position="542"/>
        <end position="580"/>
    </location>
</feature>
<dbReference type="PROSITE" id="PS50020">
    <property type="entry name" value="WW_DOMAIN_2"/>
    <property type="match status" value="2"/>
</dbReference>
<dbReference type="CDD" id="cd00201">
    <property type="entry name" value="WW"/>
    <property type="match status" value="2"/>
</dbReference>
<feature type="compositionally biased region" description="Polar residues" evidence="13">
    <location>
        <begin position="298"/>
        <end position="313"/>
    </location>
</feature>
<dbReference type="SUPFAM" id="SSF51045">
    <property type="entry name" value="WW domain"/>
    <property type="match status" value="2"/>
</dbReference>
<dbReference type="InterPro" id="IPR045148">
    <property type="entry name" value="TCRG1-like"/>
</dbReference>
<evidence type="ECO:0000256" key="8">
    <source>
        <dbReference type="ARBA" id="ARBA00022801"/>
    </source>
</evidence>
<dbReference type="PANTHER" id="PTHR15377">
    <property type="entry name" value="TRANSCRIPTION ELONGATION REGULATOR 1"/>
    <property type="match status" value="1"/>
</dbReference>
<dbReference type="Gene3D" id="1.10.10.440">
    <property type="entry name" value="FF domain"/>
    <property type="match status" value="5"/>
</dbReference>
<dbReference type="GO" id="GO:0070063">
    <property type="term" value="F:RNA polymerase binding"/>
    <property type="evidence" value="ECO:0007669"/>
    <property type="project" value="InterPro"/>
</dbReference>
<feature type="region of interest" description="Disordered" evidence="13">
    <location>
        <begin position="1"/>
        <end position="92"/>
    </location>
</feature>
<dbReference type="Pfam" id="PF09788">
    <property type="entry name" value="Tmemb_55A"/>
    <property type="match status" value="1"/>
</dbReference>
<evidence type="ECO:0000256" key="9">
    <source>
        <dbReference type="ARBA" id="ARBA00022989"/>
    </source>
</evidence>
<feature type="compositionally biased region" description="Basic and acidic residues" evidence="13">
    <location>
        <begin position="390"/>
        <end position="401"/>
    </location>
</feature>
<dbReference type="InterPro" id="IPR019178">
    <property type="entry name" value="PtdIns-P2-Ptase"/>
</dbReference>
<feature type="region of interest" description="Disordered" evidence="13">
    <location>
        <begin position="162"/>
        <end position="193"/>
    </location>
</feature>
<feature type="region of interest" description="Disordered" evidence="13">
    <location>
        <begin position="868"/>
        <end position="969"/>
    </location>
</feature>
<feature type="domain" description="FF" evidence="16">
    <location>
        <begin position="443"/>
        <end position="496"/>
    </location>
</feature>
<feature type="region of interest" description="Disordered" evidence="13">
    <location>
        <begin position="991"/>
        <end position="1031"/>
    </location>
</feature>
<evidence type="ECO:0000313" key="18">
    <source>
        <dbReference type="WBParaSite" id="GPLIN_000410400"/>
    </source>
</evidence>
<evidence type="ECO:0000256" key="6">
    <source>
        <dbReference type="ARBA" id="ARBA00022737"/>
    </source>
</evidence>
<sequence length="1228" mass="139242">MSEGNEQAQPEQEQQPPQVADKGSEDGGTEQQQADPGGPENFPSFFNNPNALQHRMGAPGGPLPPRGPPHMGLGGPRPPFPPNFGAGQQANGQAQQPMGQAERLKKLAGIASDKDLWIETKNSEGKSYFYHSGTRETVWDRPESAKAIVMVQDELHKLVEQAQKDEKQEQQNGAPGGFPPFMMPGFPGGGPTNPNDAWQEFTAQDGRKYYYNFVTRENIWTKPKAFADREAAAKENGGLPPNMSPQFQAMAAMAAMGAASVTPVAGVGYAGFHPNISAGGPLASMSNVSVSGKDKSRPVSSTAVAGTPCTRTSVWERPPELYNRPDVDLLVSKPPPSKEQNGGKGKKRQKAESEDEEEVDEMVEEKGSDTSGTEDSPELQPTKKKSRKEKKAEKEKEKQKQEQQQQLLQKQPKQPLPIQVEKPVDPAIQAELDAQKEREKVPLEERIKQFRQLLEDKKVSATSSWEKELSKIVFDQRYLLLSTVERKAAFEAYCRERAEIERSEKKKKAKEAKEGLFKLMEEAKLHGKSAVEKMRDREAYFKDYVEELYKKEKEEKKKEREKAKEEFKALLSEQTELRRNSIWAIVKKRLEKEARYKNKHLDSETRQRLFEEYAKECPEPTEEEEEEAKRLAAESLEASNEKRRSGDRDRDGAENGEKRKRKEPLTAEEKALEDRKREVAEELGEHLKERNREHERHKIYEHEQNFKALLVDLIKHTDISWHDGRKQLRKDTRYQNCDLLEKDIKERLFKEHGRELERKRRDVFFQLLDEHQDVTFTTRWHSAKKVIAEDERFNRLKMDDKKLEQDYREWMDRRRSQALDDFETLLRETKIITYKSKQMITENEQHLKDILAVLEDRPSERERILDDYLDSLDRKGQPPPPTRNEDPDRRRKEGGQAVRERDNGQTVGISDGEGELGRQSSSSAAEATHSPLSPSLPPPSSSLSLRAKMASDGQRQDQLQSVSQERSPPSAGIYYTAAANQLQQHYPQHVHFDMNSSSPPNSTQFNTNSQHEFHDNETFDGSEDTPDTSPSVTCRVCETEIPIEGRSSQHVVRCLQCNEVTPIRAAPPGKKYVRCPCNCLLVCKATSTRIACPRQNCRRVITLVNGPPNSGVPGTAIRAPVGTCRVQCAYCQDIFMFNTLTNQLAICPHCRKSSSVGAGYTRSRSLLYCVILLVSSLFLIGVIVAIAHGNNSFFMYAFMAILLFACAFLAHRFVFYARIKVSQVLGPL</sequence>
<dbReference type="InterPro" id="IPR036517">
    <property type="entry name" value="FF_domain_sf"/>
</dbReference>
<evidence type="ECO:0000256" key="3">
    <source>
        <dbReference type="ARBA" id="ARBA00004155"/>
    </source>
</evidence>
<feature type="compositionally biased region" description="Basic and acidic residues" evidence="13">
    <location>
        <begin position="883"/>
        <end position="903"/>
    </location>
</feature>
<dbReference type="GO" id="GO:0003712">
    <property type="term" value="F:transcription coregulator activity"/>
    <property type="evidence" value="ECO:0007669"/>
    <property type="project" value="TreeGrafter"/>
</dbReference>
<evidence type="ECO:0000256" key="4">
    <source>
        <dbReference type="ARBA" id="ARBA00012936"/>
    </source>
</evidence>
<proteinExistence type="predicted"/>
<keyword evidence="8" id="KW-0378">Hydrolase</keyword>
<evidence type="ECO:0000259" key="16">
    <source>
        <dbReference type="PROSITE" id="PS51676"/>
    </source>
</evidence>
<dbReference type="EC" id="3.1.3.78" evidence="4"/>
<comment type="subcellular location">
    <subcellularLocation>
        <location evidence="2">Late endosome membrane</location>
        <topology evidence="2">Multi-pass membrane protein</topology>
    </subcellularLocation>
    <subcellularLocation>
        <location evidence="3">Lysosome membrane</location>
        <topology evidence="3">Multi-pass membrane protein</topology>
    </subcellularLocation>
</comment>
<keyword evidence="7" id="KW-0967">Endosome</keyword>
<feature type="compositionally biased region" description="Low complexity" evidence="13">
    <location>
        <begin position="1"/>
        <end position="18"/>
    </location>
</feature>
<evidence type="ECO:0000256" key="2">
    <source>
        <dbReference type="ARBA" id="ARBA00004107"/>
    </source>
</evidence>
<dbReference type="PROSITE" id="PS51676">
    <property type="entry name" value="FF"/>
    <property type="match status" value="1"/>
</dbReference>
<dbReference type="Gene3D" id="2.20.70.10">
    <property type="match status" value="2"/>
</dbReference>
<evidence type="ECO:0000256" key="13">
    <source>
        <dbReference type="SAM" id="MobiDB-lite"/>
    </source>
</evidence>
<feature type="compositionally biased region" description="Acidic residues" evidence="13">
    <location>
        <begin position="353"/>
        <end position="363"/>
    </location>
</feature>
<feature type="compositionally biased region" description="Basic and acidic residues" evidence="13">
    <location>
        <begin position="317"/>
        <end position="327"/>
    </location>
</feature>
<feature type="compositionally biased region" description="Low complexity" evidence="13">
    <location>
        <begin position="402"/>
        <end position="419"/>
    </location>
</feature>
<dbReference type="InterPro" id="IPR001202">
    <property type="entry name" value="WW_dom"/>
</dbReference>